<dbReference type="VEuPathDB" id="VectorBase:AFAF001291"/>
<dbReference type="EnsemblMetazoa" id="AFAF001291-RA">
    <property type="protein sequence ID" value="AFAF001291-PA"/>
    <property type="gene ID" value="AFAF001291"/>
</dbReference>
<evidence type="ECO:0008006" key="3">
    <source>
        <dbReference type="Google" id="ProtNLM"/>
    </source>
</evidence>
<evidence type="ECO:0000313" key="1">
    <source>
        <dbReference type="EnsemblMetazoa" id="AFAF001291-PA"/>
    </source>
</evidence>
<proteinExistence type="predicted"/>
<reference evidence="2" key="1">
    <citation type="submission" date="2014-01" db="EMBL/GenBank/DDBJ databases">
        <title>The Genome Sequence of Anopheles farauti FAR1 (V2).</title>
        <authorList>
            <consortium name="The Broad Institute Genomics Platform"/>
            <person name="Neafsey D.E."/>
            <person name="Besansky N."/>
            <person name="Howell P."/>
            <person name="Walton C."/>
            <person name="Young S.K."/>
            <person name="Zeng Q."/>
            <person name="Gargeya S."/>
            <person name="Fitzgerald M."/>
            <person name="Haas B."/>
            <person name="Abouelleil A."/>
            <person name="Allen A.W."/>
            <person name="Alvarado L."/>
            <person name="Arachchi H.M."/>
            <person name="Berlin A.M."/>
            <person name="Chapman S.B."/>
            <person name="Gainer-Dewar J."/>
            <person name="Goldberg J."/>
            <person name="Griggs A."/>
            <person name="Gujja S."/>
            <person name="Hansen M."/>
            <person name="Howarth C."/>
            <person name="Imamovic A."/>
            <person name="Ireland A."/>
            <person name="Larimer J."/>
            <person name="McCowan C."/>
            <person name="Murphy C."/>
            <person name="Pearson M."/>
            <person name="Poon T.W."/>
            <person name="Priest M."/>
            <person name="Roberts A."/>
            <person name="Saif S."/>
            <person name="Shea T."/>
            <person name="Sisk P."/>
            <person name="Sykes S."/>
            <person name="Wortman J."/>
            <person name="Nusbaum C."/>
            <person name="Birren B."/>
        </authorList>
    </citation>
    <scope>NUCLEOTIDE SEQUENCE [LARGE SCALE GENOMIC DNA]</scope>
    <source>
        <strain evidence="2">FAR1</strain>
    </source>
</reference>
<sequence>MPKEVAATEREKKLKSLETNDDEEVSALSCYSCDHLESESICEDNLIECDTSSASLGMMRVAAFKPTLQIIQSTSFRCFELLIENTPGQILRTRGCSFDTVDVCQGEPRIGVQTGCRWCNDHDGCNSAGSFKGSMHLLAGLLVIAMLQKIF</sequence>
<evidence type="ECO:0000313" key="2">
    <source>
        <dbReference type="Proteomes" id="UP000075886"/>
    </source>
</evidence>
<dbReference type="EMBL" id="AXCN02001487">
    <property type="status" value="NOT_ANNOTATED_CDS"/>
    <property type="molecule type" value="Genomic_DNA"/>
</dbReference>
<organism evidence="1 2">
    <name type="scientific">Anopheles farauti</name>
    <dbReference type="NCBI Taxonomy" id="69004"/>
    <lineage>
        <taxon>Eukaryota</taxon>
        <taxon>Metazoa</taxon>
        <taxon>Ecdysozoa</taxon>
        <taxon>Arthropoda</taxon>
        <taxon>Hexapoda</taxon>
        <taxon>Insecta</taxon>
        <taxon>Pterygota</taxon>
        <taxon>Neoptera</taxon>
        <taxon>Endopterygota</taxon>
        <taxon>Diptera</taxon>
        <taxon>Nematocera</taxon>
        <taxon>Culicoidea</taxon>
        <taxon>Culicidae</taxon>
        <taxon>Anophelinae</taxon>
        <taxon>Anopheles</taxon>
    </lineage>
</organism>
<dbReference type="AlphaFoldDB" id="A0A182Q1M0"/>
<reference evidence="1" key="2">
    <citation type="submission" date="2020-05" db="UniProtKB">
        <authorList>
            <consortium name="EnsemblMetazoa"/>
        </authorList>
    </citation>
    <scope>IDENTIFICATION</scope>
    <source>
        <strain evidence="1">FAR1</strain>
    </source>
</reference>
<dbReference type="Proteomes" id="UP000075886">
    <property type="component" value="Unassembled WGS sequence"/>
</dbReference>
<protein>
    <recommendedName>
        <fullName evidence="3">Protein sleepless</fullName>
    </recommendedName>
</protein>
<accession>A0A182Q1M0</accession>
<name>A0A182Q1M0_9DIPT</name>
<keyword evidence="2" id="KW-1185">Reference proteome</keyword>
<dbReference type="CDD" id="cd00117">
    <property type="entry name" value="TFP"/>
    <property type="match status" value="1"/>
</dbReference>